<dbReference type="EMBL" id="CANTFL010001238">
    <property type="protein sequence ID" value="CAI5734656.1"/>
    <property type="molecule type" value="Genomic_DNA"/>
</dbReference>
<dbReference type="GO" id="GO:0006297">
    <property type="term" value="P:nucleotide-excision repair, DNA gap filling"/>
    <property type="evidence" value="ECO:0007669"/>
    <property type="project" value="TreeGrafter"/>
</dbReference>
<dbReference type="Proteomes" id="UP001162031">
    <property type="component" value="Unassembled WGS sequence"/>
</dbReference>
<dbReference type="PANTHER" id="PTHR17598">
    <property type="entry name" value="DNA POLYMERASE DELTA SUBUNIT 3"/>
    <property type="match status" value="1"/>
</dbReference>
<feature type="region of interest" description="Disordered" evidence="1">
    <location>
        <begin position="206"/>
        <end position="350"/>
    </location>
</feature>
<reference evidence="2" key="1">
    <citation type="submission" date="2022-12" db="EMBL/GenBank/DDBJ databases">
        <authorList>
            <person name="Webb A."/>
        </authorList>
    </citation>
    <scope>NUCLEOTIDE SEQUENCE</scope>
    <source>
        <strain evidence="2">Hp1</strain>
    </source>
</reference>
<sequence length="435" mass="48011">MERCLEEIHSTVEDAREPISYRTLSIRSQASCSLSVEALTRYSAENSSVKALHLAVKRAVHHTHLKSETAAAMCDPRARVLSLTVSDQVKTNDDVLCHHIYAVYNKSKAVEGDADEAAAVATVCWAQERQTRNGVLDTLTRDAPLLSAAANALYGSDIQCAEATTRHDFGGDQGEETVSVFDANNASVKLNAMSIKPLLPPPPSSLSFFDKSSSKTGGTSKIRSKSREGKTLDMSNVLTVDSDNEDDKDGDDDDEEMDGPVFVKMKTNKRIISDDDDDDDMADVPCPKQTASPASTRNRNVKRKLNASPTPSKEPKQVQANEERRVHKSSEQHAKSDDEADGNSVEEPVVATKRRVLVSKTRINEQGYMVTESTYDEVELTPKEIEQEQRLARKKAEEKKKKKKAEAEADKATQEAKKRGGPPKQRDLRSFFSTK</sequence>
<dbReference type="GO" id="GO:0043625">
    <property type="term" value="C:delta DNA polymerase complex"/>
    <property type="evidence" value="ECO:0007669"/>
    <property type="project" value="InterPro"/>
</dbReference>
<dbReference type="GO" id="GO:0006271">
    <property type="term" value="P:DNA strand elongation involved in DNA replication"/>
    <property type="evidence" value="ECO:0007669"/>
    <property type="project" value="TreeGrafter"/>
</dbReference>
<dbReference type="InterPro" id="IPR019038">
    <property type="entry name" value="POLD3"/>
</dbReference>
<dbReference type="AlphaFoldDB" id="A0AAV0UCC8"/>
<organism evidence="2 3">
    <name type="scientific">Hyaloperonospora brassicae</name>
    <name type="common">Brassica downy mildew</name>
    <name type="synonym">Peronospora brassicae</name>
    <dbReference type="NCBI Taxonomy" id="162125"/>
    <lineage>
        <taxon>Eukaryota</taxon>
        <taxon>Sar</taxon>
        <taxon>Stramenopiles</taxon>
        <taxon>Oomycota</taxon>
        <taxon>Peronosporomycetes</taxon>
        <taxon>Peronosporales</taxon>
        <taxon>Peronosporaceae</taxon>
        <taxon>Hyaloperonospora</taxon>
    </lineage>
</organism>
<keyword evidence="3" id="KW-1185">Reference proteome</keyword>
<dbReference type="PANTHER" id="PTHR17598:SF13">
    <property type="entry name" value="DNA POLYMERASE DELTA SUBUNIT 3"/>
    <property type="match status" value="1"/>
</dbReference>
<gene>
    <name evidence="2" type="ORF">HBR001_LOCUS6233</name>
</gene>
<feature type="compositionally biased region" description="Polar residues" evidence="1">
    <location>
        <begin position="289"/>
        <end position="298"/>
    </location>
</feature>
<proteinExistence type="predicted"/>
<feature type="compositionally biased region" description="Acidic residues" evidence="1">
    <location>
        <begin position="242"/>
        <end position="258"/>
    </location>
</feature>
<accession>A0AAV0UCC8</accession>
<name>A0AAV0UCC8_HYABA</name>
<feature type="compositionally biased region" description="Basic and acidic residues" evidence="1">
    <location>
        <begin position="313"/>
        <end position="337"/>
    </location>
</feature>
<protein>
    <recommendedName>
        <fullName evidence="4">DNA polymerase delta subunit 3</fullName>
    </recommendedName>
</protein>
<evidence type="ECO:0000313" key="3">
    <source>
        <dbReference type="Proteomes" id="UP001162031"/>
    </source>
</evidence>
<feature type="compositionally biased region" description="Basic and acidic residues" evidence="1">
    <location>
        <begin position="389"/>
        <end position="429"/>
    </location>
</feature>
<dbReference type="GO" id="GO:1904161">
    <property type="term" value="P:DNA synthesis involved in UV-damage excision repair"/>
    <property type="evidence" value="ECO:0007669"/>
    <property type="project" value="TreeGrafter"/>
</dbReference>
<dbReference type="GO" id="GO:0003887">
    <property type="term" value="F:DNA-directed DNA polymerase activity"/>
    <property type="evidence" value="ECO:0007669"/>
    <property type="project" value="TreeGrafter"/>
</dbReference>
<evidence type="ECO:0000313" key="2">
    <source>
        <dbReference type="EMBL" id="CAI5734656.1"/>
    </source>
</evidence>
<comment type="caution">
    <text evidence="2">The sequence shown here is derived from an EMBL/GenBank/DDBJ whole genome shotgun (WGS) entry which is preliminary data.</text>
</comment>
<feature type="region of interest" description="Disordered" evidence="1">
    <location>
        <begin position="389"/>
        <end position="435"/>
    </location>
</feature>
<evidence type="ECO:0000256" key="1">
    <source>
        <dbReference type="SAM" id="MobiDB-lite"/>
    </source>
</evidence>
<evidence type="ECO:0008006" key="4">
    <source>
        <dbReference type="Google" id="ProtNLM"/>
    </source>
</evidence>
<feature type="compositionally biased region" description="Low complexity" evidence="1">
    <location>
        <begin position="206"/>
        <end position="221"/>
    </location>
</feature>